<dbReference type="SUPFAM" id="SSF46894">
    <property type="entry name" value="C-terminal effector domain of the bipartite response regulators"/>
    <property type="match status" value="1"/>
</dbReference>
<dbReference type="InterPro" id="IPR036388">
    <property type="entry name" value="WH-like_DNA-bd_sf"/>
</dbReference>
<dbReference type="PRINTS" id="PR00038">
    <property type="entry name" value="HTHLUXR"/>
</dbReference>
<name>A0ABP8QFM7_9GAMM</name>
<keyword evidence="3" id="KW-0804">Transcription</keyword>
<evidence type="ECO:0000256" key="2">
    <source>
        <dbReference type="ARBA" id="ARBA00023125"/>
    </source>
</evidence>
<dbReference type="Gene3D" id="1.10.10.10">
    <property type="entry name" value="Winged helix-like DNA-binding domain superfamily/Winged helix DNA-binding domain"/>
    <property type="match status" value="1"/>
</dbReference>
<sequence length="777" mass="88319">MSPHLSTLQQALQQADLLWLALPAGYDQQALCQELIRRRPCRIWPAPAATDHLWLVPDLQALDEPAQETLLNALLTGLPSGAQTLVCANLHSPLEGRLRGAGLTPLRLGTARLAWGEAQLADWWAHESIPVERAAPWRSRLGHWPLAWRLWQQACQCDEPTEGLLQAWGLALLDPVLAQLPAPLPLALALQAHTPVLDHARLLQLANLSPGQWRVWRAQLCQAGWLLPQEDGDHWQPWIAELLGLWREQPELDWAPLSRWLAQWPLADIQALYPAQPLPQLALSLFSRIGLPCLELGQGAWLAEQLDRLPALWLRQQPALCLLQAWLTMELHRRSDLAEEYLQILQHQSLQPEEEASARLLHAMISFNFDHLQDAQQQLAELGEQLPKPLLAPYRLTQAMALLFCGQLTRARSQLDLLVSWADCQQQYHLKLAAWYRLAQLHYLQGDWQLAGRVIQTALEFVQQQDLKQDRLLDSFYRLQAEICLQRGEPDQADYWLGQGSALAAPLGDYWRLPYLAHQALCLIWRGPPQALADCLEQLEQQRFGQQYCRMWQFRVGYALALGYQQRGDQAALARLRQRTPWHEQLADLYDLQDNLLHAWLAQALDSPLPQPQLQWLIDTAERWQAHWLGQQARLLILLGQGTADPELWHPRLAWLAGRQTILPLLLAGPRVVAPLQGLSRWPQTSPSVLALVQQALDRLTQPLDSDSELPQGEELSQRQWQILRLIAQGLSNEQMARQLFVAPSTIKTHINHLYAKLGVRTRAEAQAVARQRLLGG</sequence>
<reference evidence="6" key="1">
    <citation type="journal article" date="2019" name="Int. J. Syst. Evol. Microbiol.">
        <title>The Global Catalogue of Microorganisms (GCM) 10K type strain sequencing project: providing services to taxonomists for standard genome sequencing and annotation.</title>
        <authorList>
            <consortium name="The Broad Institute Genomics Platform"/>
            <consortium name="The Broad Institute Genome Sequencing Center for Infectious Disease"/>
            <person name="Wu L."/>
            <person name="Ma J."/>
        </authorList>
    </citation>
    <scope>NUCLEOTIDE SEQUENCE [LARGE SCALE GENOMIC DNA]</scope>
    <source>
        <strain evidence="6">JCM 32226</strain>
    </source>
</reference>
<dbReference type="InterPro" id="IPR000792">
    <property type="entry name" value="Tscrpt_reg_LuxR_C"/>
</dbReference>
<dbReference type="PANTHER" id="PTHR44688">
    <property type="entry name" value="DNA-BINDING TRANSCRIPTIONAL ACTIVATOR DEVR_DOSR"/>
    <property type="match status" value="1"/>
</dbReference>
<gene>
    <name evidence="5" type="ORF">GCM10023095_27140</name>
</gene>
<keyword evidence="2" id="KW-0238">DNA-binding</keyword>
<organism evidence="5 6">
    <name type="scientific">Pseudaeromonas paramecii</name>
    <dbReference type="NCBI Taxonomy" id="2138166"/>
    <lineage>
        <taxon>Bacteria</taxon>
        <taxon>Pseudomonadati</taxon>
        <taxon>Pseudomonadota</taxon>
        <taxon>Gammaproteobacteria</taxon>
        <taxon>Aeromonadales</taxon>
        <taxon>Aeromonadaceae</taxon>
        <taxon>Pseudaeromonas</taxon>
    </lineage>
</organism>
<dbReference type="EMBL" id="BAABFC010000020">
    <property type="protein sequence ID" value="GAA4502465.1"/>
    <property type="molecule type" value="Genomic_DNA"/>
</dbReference>
<proteinExistence type="predicted"/>
<dbReference type="InterPro" id="IPR011990">
    <property type="entry name" value="TPR-like_helical_dom_sf"/>
</dbReference>
<dbReference type="SMART" id="SM00421">
    <property type="entry name" value="HTH_LUXR"/>
    <property type="match status" value="1"/>
</dbReference>
<dbReference type="RefSeq" id="WP_345014040.1">
    <property type="nucleotide sequence ID" value="NZ_BAABFC010000020.1"/>
</dbReference>
<dbReference type="SUPFAM" id="SSF48452">
    <property type="entry name" value="TPR-like"/>
    <property type="match status" value="1"/>
</dbReference>
<dbReference type="InterPro" id="IPR016032">
    <property type="entry name" value="Sig_transdc_resp-reg_C-effctor"/>
</dbReference>
<keyword evidence="6" id="KW-1185">Reference proteome</keyword>
<dbReference type="PANTHER" id="PTHR44688:SF16">
    <property type="entry name" value="DNA-BINDING TRANSCRIPTIONAL ACTIVATOR DEVR_DOSR"/>
    <property type="match status" value="1"/>
</dbReference>
<comment type="caution">
    <text evidence="5">The sequence shown here is derived from an EMBL/GenBank/DDBJ whole genome shotgun (WGS) entry which is preliminary data.</text>
</comment>
<feature type="domain" description="HTH luxR-type" evidence="4">
    <location>
        <begin position="709"/>
        <end position="774"/>
    </location>
</feature>
<dbReference type="PROSITE" id="PS50043">
    <property type="entry name" value="HTH_LUXR_2"/>
    <property type="match status" value="1"/>
</dbReference>
<evidence type="ECO:0000256" key="3">
    <source>
        <dbReference type="ARBA" id="ARBA00023163"/>
    </source>
</evidence>
<evidence type="ECO:0000259" key="4">
    <source>
        <dbReference type="PROSITE" id="PS50043"/>
    </source>
</evidence>
<protein>
    <recommendedName>
        <fullName evidence="4">HTH luxR-type domain-containing protein</fullName>
    </recommendedName>
</protein>
<accession>A0ABP8QFM7</accession>
<dbReference type="Pfam" id="PF00196">
    <property type="entry name" value="GerE"/>
    <property type="match status" value="1"/>
</dbReference>
<evidence type="ECO:0000313" key="6">
    <source>
        <dbReference type="Proteomes" id="UP001501321"/>
    </source>
</evidence>
<dbReference type="Gene3D" id="1.25.40.10">
    <property type="entry name" value="Tetratricopeptide repeat domain"/>
    <property type="match status" value="1"/>
</dbReference>
<evidence type="ECO:0000313" key="5">
    <source>
        <dbReference type="EMBL" id="GAA4502465.1"/>
    </source>
</evidence>
<evidence type="ECO:0000256" key="1">
    <source>
        <dbReference type="ARBA" id="ARBA00023015"/>
    </source>
</evidence>
<dbReference type="Proteomes" id="UP001501321">
    <property type="component" value="Unassembled WGS sequence"/>
</dbReference>
<dbReference type="CDD" id="cd06170">
    <property type="entry name" value="LuxR_C_like"/>
    <property type="match status" value="1"/>
</dbReference>
<keyword evidence="1" id="KW-0805">Transcription regulation</keyword>